<proteinExistence type="predicted"/>
<feature type="chain" id="PRO_5002868103" description="Wall-associated receptor kinase galacturonan-binding domain-containing protein" evidence="3">
    <location>
        <begin position="33"/>
        <end position="410"/>
    </location>
</feature>
<dbReference type="HOGENOM" id="CLU_671555_0_0_1"/>
<protein>
    <recommendedName>
        <fullName evidence="4">Wall-associated receptor kinase galacturonan-binding domain-containing protein</fullName>
    </recommendedName>
</protein>
<dbReference type="GO" id="GO:0016020">
    <property type="term" value="C:membrane"/>
    <property type="evidence" value="ECO:0007669"/>
    <property type="project" value="UniProtKB-SubCell"/>
</dbReference>
<reference evidence="5 6" key="1">
    <citation type="journal article" date="2005" name="PLoS Biol.">
        <title>The genomes of Oryza sativa: a history of duplications.</title>
        <authorList>
            <person name="Yu J."/>
            <person name="Wang J."/>
            <person name="Lin W."/>
            <person name="Li S."/>
            <person name="Li H."/>
            <person name="Zhou J."/>
            <person name="Ni P."/>
            <person name="Dong W."/>
            <person name="Hu S."/>
            <person name="Zeng C."/>
            <person name="Zhang J."/>
            <person name="Zhang Y."/>
            <person name="Li R."/>
            <person name="Xu Z."/>
            <person name="Li S."/>
            <person name="Li X."/>
            <person name="Zheng H."/>
            <person name="Cong L."/>
            <person name="Lin L."/>
            <person name="Yin J."/>
            <person name="Geng J."/>
            <person name="Li G."/>
            <person name="Shi J."/>
            <person name="Liu J."/>
            <person name="Lv H."/>
            <person name="Li J."/>
            <person name="Wang J."/>
            <person name="Deng Y."/>
            <person name="Ran L."/>
            <person name="Shi X."/>
            <person name="Wang X."/>
            <person name="Wu Q."/>
            <person name="Li C."/>
            <person name="Ren X."/>
            <person name="Wang J."/>
            <person name="Wang X."/>
            <person name="Li D."/>
            <person name="Liu D."/>
            <person name="Zhang X."/>
            <person name="Ji Z."/>
            <person name="Zhao W."/>
            <person name="Sun Y."/>
            <person name="Zhang Z."/>
            <person name="Bao J."/>
            <person name="Han Y."/>
            <person name="Dong L."/>
            <person name="Ji J."/>
            <person name="Chen P."/>
            <person name="Wu S."/>
            <person name="Liu J."/>
            <person name="Xiao Y."/>
            <person name="Bu D."/>
            <person name="Tan J."/>
            <person name="Yang L."/>
            <person name="Ye C."/>
            <person name="Zhang J."/>
            <person name="Xu J."/>
            <person name="Zhou Y."/>
            <person name="Yu Y."/>
            <person name="Zhang B."/>
            <person name="Zhuang S."/>
            <person name="Wei H."/>
            <person name="Liu B."/>
            <person name="Lei M."/>
            <person name="Yu H."/>
            <person name="Li Y."/>
            <person name="Xu H."/>
            <person name="Wei S."/>
            <person name="He X."/>
            <person name="Fang L."/>
            <person name="Zhang Z."/>
            <person name="Zhang Y."/>
            <person name="Huang X."/>
            <person name="Su Z."/>
            <person name="Tong W."/>
            <person name="Li J."/>
            <person name="Tong Z."/>
            <person name="Li S."/>
            <person name="Ye J."/>
            <person name="Wang L."/>
            <person name="Fang L."/>
            <person name="Lei T."/>
            <person name="Chen C."/>
            <person name="Chen H."/>
            <person name="Xu Z."/>
            <person name="Li H."/>
            <person name="Huang H."/>
            <person name="Zhang F."/>
            <person name="Xu H."/>
            <person name="Li N."/>
            <person name="Zhao C."/>
            <person name="Li S."/>
            <person name="Dong L."/>
            <person name="Huang Y."/>
            <person name="Li L."/>
            <person name="Xi Y."/>
            <person name="Qi Q."/>
            <person name="Li W."/>
            <person name="Zhang B."/>
            <person name="Hu W."/>
            <person name="Zhang Y."/>
            <person name="Tian X."/>
            <person name="Jiao Y."/>
            <person name="Liang X."/>
            <person name="Jin J."/>
            <person name="Gao L."/>
            <person name="Zheng W."/>
            <person name="Hao B."/>
            <person name="Liu S."/>
            <person name="Wang W."/>
            <person name="Yuan L."/>
            <person name="Cao M."/>
            <person name="McDermott J."/>
            <person name="Samudrala R."/>
            <person name="Wang J."/>
            <person name="Wong G.K."/>
            <person name="Yang H."/>
        </authorList>
    </citation>
    <scope>NUCLEOTIDE SEQUENCE [LARGE SCALE GENOMIC DNA]</scope>
    <source>
        <strain evidence="6">cv. 93-11</strain>
    </source>
</reference>
<evidence type="ECO:0000259" key="4">
    <source>
        <dbReference type="Pfam" id="PF13947"/>
    </source>
</evidence>
<dbReference type="AlphaFoldDB" id="B8B060"/>
<dbReference type="InterPro" id="IPR025287">
    <property type="entry name" value="WAK_GUB"/>
</dbReference>
<keyword evidence="6" id="KW-1185">Reference proteome</keyword>
<comment type="subcellular location">
    <subcellularLocation>
        <location evidence="1">Membrane</location>
        <topology evidence="1">Single-pass membrane protein</topology>
    </subcellularLocation>
</comment>
<evidence type="ECO:0000256" key="2">
    <source>
        <dbReference type="ARBA" id="ARBA00022729"/>
    </source>
</evidence>
<dbReference type="GO" id="GO:0030247">
    <property type="term" value="F:polysaccharide binding"/>
    <property type="evidence" value="ECO:0007669"/>
    <property type="project" value="InterPro"/>
</dbReference>
<dbReference type="Pfam" id="PF13947">
    <property type="entry name" value="GUB_WAK_bind"/>
    <property type="match status" value="1"/>
</dbReference>
<dbReference type="EMBL" id="CM000130">
    <property type="protein sequence ID" value="EEC78882.1"/>
    <property type="molecule type" value="Genomic_DNA"/>
</dbReference>
<evidence type="ECO:0000313" key="6">
    <source>
        <dbReference type="Proteomes" id="UP000007015"/>
    </source>
</evidence>
<evidence type="ECO:0000256" key="1">
    <source>
        <dbReference type="ARBA" id="ARBA00004167"/>
    </source>
</evidence>
<feature type="signal peptide" evidence="3">
    <location>
        <begin position="1"/>
        <end position="32"/>
    </location>
</feature>
<dbReference type="Gramene" id="BGIOSGA018400-TA">
    <property type="protein sequence ID" value="BGIOSGA018400-PA"/>
    <property type="gene ID" value="BGIOSGA018400"/>
</dbReference>
<feature type="domain" description="Wall-associated receptor kinase galacturonan-binding" evidence="4">
    <location>
        <begin position="235"/>
        <end position="295"/>
    </location>
</feature>
<dbReference type="PANTHER" id="PTHR33491">
    <property type="entry name" value="OSJNBA0016N04.9 PROTEIN"/>
    <property type="match status" value="1"/>
</dbReference>
<dbReference type="OMA" id="SCHLPIV"/>
<dbReference type="Proteomes" id="UP000007015">
    <property type="component" value="Chromosome 5"/>
</dbReference>
<gene>
    <name evidence="5" type="ORF">OsI_19245</name>
</gene>
<evidence type="ECO:0000256" key="3">
    <source>
        <dbReference type="SAM" id="SignalP"/>
    </source>
</evidence>
<accession>B8B060</accession>
<keyword evidence="2 3" id="KW-0732">Signal</keyword>
<sequence>MEKVPATKREAKLCVVLAALLLLLGAPGVATADAVATSGSGRGGCTRSSGNISIEYPFGMEPGCYYVVGFNLTCDTRTTHPGCSSCHLPIVMALTTGGRFLGISGKGACSSIGCCQINIVLGYSSYLIQIHGMDQLGMDLLADIYMVDQGFNYTTDTFYSNSTEYPPRALPALLKWVIITLTSNCPRNLSAPSVAVPIALAKTRMLRHGGIDASALMVIKAIHTSSTSRSGRGGCMRSCGNISIEYPFGVEPGCYHAVGFNLTCNHSYQLPRLFLDDGTVQVLNISIPNGTVRINSGRINLEDNGLGSTNGTWGRWPPNWRAVLSVGVGEQTGVDGLQLLGRCLGAKRKLIGCLLQCHLPIIALTRTLLRNFQDKCVLGHCLLSNKHHFRQKYTWVISLSMSRWSKWGSL</sequence>
<organism evidence="5 6">
    <name type="scientific">Oryza sativa subsp. indica</name>
    <name type="common">Rice</name>
    <dbReference type="NCBI Taxonomy" id="39946"/>
    <lineage>
        <taxon>Eukaryota</taxon>
        <taxon>Viridiplantae</taxon>
        <taxon>Streptophyta</taxon>
        <taxon>Embryophyta</taxon>
        <taxon>Tracheophyta</taxon>
        <taxon>Spermatophyta</taxon>
        <taxon>Magnoliopsida</taxon>
        <taxon>Liliopsida</taxon>
        <taxon>Poales</taxon>
        <taxon>Poaceae</taxon>
        <taxon>BOP clade</taxon>
        <taxon>Oryzoideae</taxon>
        <taxon>Oryzeae</taxon>
        <taxon>Oryzinae</taxon>
        <taxon>Oryza</taxon>
        <taxon>Oryza sativa</taxon>
    </lineage>
</organism>
<evidence type="ECO:0000313" key="5">
    <source>
        <dbReference type="EMBL" id="EEC78882.1"/>
    </source>
</evidence>
<dbReference type="STRING" id="39946.B8B060"/>
<name>B8B060_ORYSI</name>